<dbReference type="RefSeq" id="WP_086780585.1">
    <property type="nucleotide sequence ID" value="NZ_JAGIOO010000001.1"/>
</dbReference>
<sequence>MTREWRGALAWFGAILVLGGLVLGLLPLPGDCGRTFSGGGLSCKNLVVVGYLPWVVLLWTFGTGLLVAAYAAQFLHDNPPPQASPSSGSTEP</sequence>
<evidence type="ECO:0008006" key="4">
    <source>
        <dbReference type="Google" id="ProtNLM"/>
    </source>
</evidence>
<keyword evidence="1" id="KW-0812">Transmembrane</keyword>
<evidence type="ECO:0000256" key="1">
    <source>
        <dbReference type="SAM" id="Phobius"/>
    </source>
</evidence>
<dbReference type="EMBL" id="JAGIOO010000001">
    <property type="protein sequence ID" value="MBP2477323.1"/>
    <property type="molecule type" value="Genomic_DNA"/>
</dbReference>
<feature type="transmembrane region" description="Helical" evidence="1">
    <location>
        <begin position="7"/>
        <end position="28"/>
    </location>
</feature>
<reference evidence="2 3" key="1">
    <citation type="submission" date="2021-03" db="EMBL/GenBank/DDBJ databases">
        <title>Sequencing the genomes of 1000 actinobacteria strains.</title>
        <authorList>
            <person name="Klenk H.-P."/>
        </authorList>
    </citation>
    <scope>NUCLEOTIDE SEQUENCE [LARGE SCALE GENOMIC DNA]</scope>
    <source>
        <strain evidence="2 3">DSM 44580</strain>
    </source>
</reference>
<evidence type="ECO:0000313" key="3">
    <source>
        <dbReference type="Proteomes" id="UP001519363"/>
    </source>
</evidence>
<keyword evidence="3" id="KW-1185">Reference proteome</keyword>
<feature type="transmembrane region" description="Helical" evidence="1">
    <location>
        <begin position="48"/>
        <end position="72"/>
    </location>
</feature>
<proteinExistence type="predicted"/>
<gene>
    <name evidence="2" type="ORF">JOF53_006195</name>
</gene>
<evidence type="ECO:0000313" key="2">
    <source>
        <dbReference type="EMBL" id="MBP2477323.1"/>
    </source>
</evidence>
<comment type="caution">
    <text evidence="2">The sequence shown here is derived from an EMBL/GenBank/DDBJ whole genome shotgun (WGS) entry which is preliminary data.</text>
</comment>
<dbReference type="Proteomes" id="UP001519363">
    <property type="component" value="Unassembled WGS sequence"/>
</dbReference>
<keyword evidence="1" id="KW-0472">Membrane</keyword>
<keyword evidence="1" id="KW-1133">Transmembrane helix</keyword>
<protein>
    <recommendedName>
        <fullName evidence="4">DUF3311 domain-containing protein</fullName>
    </recommendedName>
</protein>
<organism evidence="2 3">
    <name type="scientific">Crossiella equi</name>
    <dbReference type="NCBI Taxonomy" id="130796"/>
    <lineage>
        <taxon>Bacteria</taxon>
        <taxon>Bacillati</taxon>
        <taxon>Actinomycetota</taxon>
        <taxon>Actinomycetes</taxon>
        <taxon>Pseudonocardiales</taxon>
        <taxon>Pseudonocardiaceae</taxon>
        <taxon>Crossiella</taxon>
    </lineage>
</organism>
<accession>A0ABS5AL85</accession>
<name>A0ABS5AL85_9PSEU</name>